<gene>
    <name evidence="1" type="ORF">HNQ96_001584</name>
</gene>
<dbReference type="AlphaFoldDB" id="A0A8E2BAP0"/>
<accession>A0A8E2BAP0</accession>
<proteinExistence type="predicted"/>
<protein>
    <submittedName>
        <fullName evidence="1">Uncharacterized protein</fullName>
    </submittedName>
</protein>
<dbReference type="EMBL" id="JACHGI010000002">
    <property type="protein sequence ID" value="MBB6465726.1"/>
    <property type="molecule type" value="Genomic_DNA"/>
</dbReference>
<evidence type="ECO:0000313" key="1">
    <source>
        <dbReference type="EMBL" id="MBB6465726.1"/>
    </source>
</evidence>
<evidence type="ECO:0000313" key="2">
    <source>
        <dbReference type="Proteomes" id="UP000532373"/>
    </source>
</evidence>
<sequence length="32" mass="3431">MSAGFSSAIGYWLRVCGVAAAEINKMTVERLV</sequence>
<name>A0A8E2BAP0_9HYPH</name>
<comment type="caution">
    <text evidence="1">The sequence shown here is derived from an EMBL/GenBank/DDBJ whole genome shotgun (WGS) entry which is preliminary data.</text>
</comment>
<organism evidence="1 2">
    <name type="scientific">Aminobacter carboxidus</name>
    <dbReference type="NCBI Taxonomy" id="376165"/>
    <lineage>
        <taxon>Bacteria</taxon>
        <taxon>Pseudomonadati</taxon>
        <taxon>Pseudomonadota</taxon>
        <taxon>Alphaproteobacteria</taxon>
        <taxon>Hyphomicrobiales</taxon>
        <taxon>Phyllobacteriaceae</taxon>
        <taxon>Aminobacter</taxon>
    </lineage>
</organism>
<dbReference type="Proteomes" id="UP000532373">
    <property type="component" value="Unassembled WGS sequence"/>
</dbReference>
<reference evidence="1 2" key="1">
    <citation type="submission" date="2020-08" db="EMBL/GenBank/DDBJ databases">
        <title>Genomic Encyclopedia of Type Strains, Phase IV (KMG-IV): sequencing the most valuable type-strain genomes for metagenomic binning, comparative biology and taxonomic classification.</title>
        <authorList>
            <person name="Goeker M."/>
        </authorList>
    </citation>
    <scope>NUCLEOTIDE SEQUENCE [LARGE SCALE GENOMIC DNA]</scope>
    <source>
        <strain evidence="1 2">DSM 17454</strain>
    </source>
</reference>